<keyword evidence="7" id="KW-1185">Reference proteome</keyword>
<dbReference type="InterPro" id="IPR001647">
    <property type="entry name" value="HTH_TetR"/>
</dbReference>
<keyword evidence="1" id="KW-0805">Transcription regulation</keyword>
<accession>A0A4R6PU44</accession>
<evidence type="ECO:0000259" key="5">
    <source>
        <dbReference type="PROSITE" id="PS50977"/>
    </source>
</evidence>
<dbReference type="EMBL" id="SNXK01000001">
    <property type="protein sequence ID" value="TDP42405.1"/>
    <property type="molecule type" value="Genomic_DNA"/>
</dbReference>
<evidence type="ECO:0000313" key="7">
    <source>
        <dbReference type="Proteomes" id="UP000295087"/>
    </source>
</evidence>
<comment type="caution">
    <text evidence="6">The sequence shown here is derived from an EMBL/GenBank/DDBJ whole genome shotgun (WGS) entry which is preliminary data.</text>
</comment>
<dbReference type="SUPFAM" id="SSF48498">
    <property type="entry name" value="Tetracyclin repressor-like, C-terminal domain"/>
    <property type="match status" value="1"/>
</dbReference>
<dbReference type="InterPro" id="IPR004111">
    <property type="entry name" value="Repressor_TetR_C"/>
</dbReference>
<organism evidence="6 7">
    <name type="scientific">Nocardia ignorata</name>
    <dbReference type="NCBI Taxonomy" id="145285"/>
    <lineage>
        <taxon>Bacteria</taxon>
        <taxon>Bacillati</taxon>
        <taxon>Actinomycetota</taxon>
        <taxon>Actinomycetes</taxon>
        <taxon>Mycobacteriales</taxon>
        <taxon>Nocardiaceae</taxon>
        <taxon>Nocardia</taxon>
    </lineage>
</organism>
<name>A0A4R6PU44_NOCIG</name>
<dbReference type="Gene3D" id="1.10.357.10">
    <property type="entry name" value="Tetracycline Repressor, domain 2"/>
    <property type="match status" value="1"/>
</dbReference>
<dbReference type="InterPro" id="IPR009057">
    <property type="entry name" value="Homeodomain-like_sf"/>
</dbReference>
<dbReference type="GO" id="GO:0003700">
    <property type="term" value="F:DNA-binding transcription factor activity"/>
    <property type="evidence" value="ECO:0007669"/>
    <property type="project" value="TreeGrafter"/>
</dbReference>
<keyword evidence="3" id="KW-0804">Transcription</keyword>
<dbReference type="SUPFAM" id="SSF46689">
    <property type="entry name" value="Homeodomain-like"/>
    <property type="match status" value="1"/>
</dbReference>
<dbReference type="PANTHER" id="PTHR30055:SF151">
    <property type="entry name" value="TRANSCRIPTIONAL REGULATORY PROTEIN"/>
    <property type="match status" value="1"/>
</dbReference>
<evidence type="ECO:0000256" key="3">
    <source>
        <dbReference type="ARBA" id="ARBA00023163"/>
    </source>
</evidence>
<dbReference type="InterPro" id="IPR050109">
    <property type="entry name" value="HTH-type_TetR-like_transc_reg"/>
</dbReference>
<evidence type="ECO:0000256" key="2">
    <source>
        <dbReference type="ARBA" id="ARBA00023125"/>
    </source>
</evidence>
<dbReference type="Pfam" id="PF02909">
    <property type="entry name" value="TetR_C_1"/>
    <property type="match status" value="1"/>
</dbReference>
<feature type="DNA-binding region" description="H-T-H motif" evidence="4">
    <location>
        <begin position="47"/>
        <end position="66"/>
    </location>
</feature>
<evidence type="ECO:0000256" key="1">
    <source>
        <dbReference type="ARBA" id="ARBA00023015"/>
    </source>
</evidence>
<gene>
    <name evidence="6" type="ORF">DFR75_1011516</name>
</gene>
<evidence type="ECO:0000256" key="4">
    <source>
        <dbReference type="PROSITE-ProRule" id="PRU00335"/>
    </source>
</evidence>
<feature type="domain" description="HTH tetR-type" evidence="5">
    <location>
        <begin position="24"/>
        <end position="84"/>
    </location>
</feature>
<protein>
    <submittedName>
        <fullName evidence="6">TetR family transcriptional regulator</fullName>
    </submittedName>
</protein>
<dbReference type="AlphaFoldDB" id="A0A4R6PU44"/>
<dbReference type="RefSeq" id="WP_067485673.1">
    <property type="nucleotide sequence ID" value="NZ_JBHXPO010000012.1"/>
</dbReference>
<reference evidence="6 7" key="1">
    <citation type="submission" date="2019-03" db="EMBL/GenBank/DDBJ databases">
        <title>Genomic Encyclopedia of Type Strains, Phase IV (KMG-IV): sequencing the most valuable type-strain genomes for metagenomic binning, comparative biology and taxonomic classification.</title>
        <authorList>
            <person name="Goeker M."/>
        </authorList>
    </citation>
    <scope>NUCLEOTIDE SEQUENCE [LARGE SCALE GENOMIC DNA]</scope>
    <source>
        <strain evidence="6 7">DSM 44496</strain>
    </source>
</reference>
<dbReference type="Proteomes" id="UP000295087">
    <property type="component" value="Unassembled WGS sequence"/>
</dbReference>
<dbReference type="PANTHER" id="PTHR30055">
    <property type="entry name" value="HTH-TYPE TRANSCRIPTIONAL REGULATOR RUTR"/>
    <property type="match status" value="1"/>
</dbReference>
<dbReference type="GO" id="GO:0000976">
    <property type="term" value="F:transcription cis-regulatory region binding"/>
    <property type="evidence" value="ECO:0007669"/>
    <property type="project" value="TreeGrafter"/>
</dbReference>
<keyword evidence="2 4" id="KW-0238">DNA-binding</keyword>
<proteinExistence type="predicted"/>
<sequence>MPSPTTVELLWGTAQRPTRGPKPALTLDRIVGEAIALADAEGLAALSMQRLAQRLGFTKMSLYRYVPGKEQLTALMLDEAIGEPPKMRAVQQDWRAALRSWANAIHDSYRAHPWTIDLARGLRPFGPNEMAWTESALTALAHTGLSGPEQLDTIVLLNSHARGLAQQVPAGERADHFTDQFTQMMTAAAERYPRVRAAFAEEAAADGRGNALDFGIDRILDGIAALIDRRAALVHEPPKS</sequence>
<dbReference type="PROSITE" id="PS50977">
    <property type="entry name" value="HTH_TETR_2"/>
    <property type="match status" value="1"/>
</dbReference>
<dbReference type="Pfam" id="PF00440">
    <property type="entry name" value="TetR_N"/>
    <property type="match status" value="1"/>
</dbReference>
<dbReference type="Gene3D" id="1.10.10.60">
    <property type="entry name" value="Homeodomain-like"/>
    <property type="match status" value="1"/>
</dbReference>
<dbReference type="GO" id="GO:0045892">
    <property type="term" value="P:negative regulation of DNA-templated transcription"/>
    <property type="evidence" value="ECO:0007669"/>
    <property type="project" value="InterPro"/>
</dbReference>
<dbReference type="InterPro" id="IPR036271">
    <property type="entry name" value="Tet_transcr_reg_TetR-rel_C_sf"/>
</dbReference>
<evidence type="ECO:0000313" key="6">
    <source>
        <dbReference type="EMBL" id="TDP42405.1"/>
    </source>
</evidence>